<dbReference type="SUPFAM" id="SSF100950">
    <property type="entry name" value="NagB/RpiA/CoA transferase-like"/>
    <property type="match status" value="1"/>
</dbReference>
<dbReference type="Gene3D" id="3.40.50.10470">
    <property type="entry name" value="Translation initiation factor eif-2b, domain 2"/>
    <property type="match status" value="1"/>
</dbReference>
<keyword evidence="5" id="KW-1185">Reference proteome</keyword>
<dbReference type="Pfam" id="PF01008">
    <property type="entry name" value="IF-2B"/>
    <property type="match status" value="1"/>
</dbReference>
<dbReference type="PANTHER" id="PTHR43475">
    <property type="entry name" value="METHYLTHIORIBOSE-1-PHOSPHATE ISOMERASE"/>
    <property type="match status" value="1"/>
</dbReference>
<dbReference type="InterPro" id="IPR042529">
    <property type="entry name" value="IF_2B-like_C"/>
</dbReference>
<dbReference type="PANTHER" id="PTHR43475:SF3">
    <property type="entry name" value="TRANSLATION INITIATION FACTOR EIF-2B SUBUNIT FAMILY PROTEIN (AFU_ORTHOLOGUE AFUA_2G14290)"/>
    <property type="match status" value="1"/>
</dbReference>
<gene>
    <name evidence="4" type="ORF">AJ79_09526</name>
</gene>
<name>A0A2B7WJ97_9EURO</name>
<dbReference type="OrthoDB" id="206213at2759"/>
<organism evidence="4 5">
    <name type="scientific">Helicocarpus griseus UAMH5409</name>
    <dbReference type="NCBI Taxonomy" id="1447875"/>
    <lineage>
        <taxon>Eukaryota</taxon>
        <taxon>Fungi</taxon>
        <taxon>Dikarya</taxon>
        <taxon>Ascomycota</taxon>
        <taxon>Pezizomycotina</taxon>
        <taxon>Eurotiomycetes</taxon>
        <taxon>Eurotiomycetidae</taxon>
        <taxon>Onygenales</taxon>
        <taxon>Ajellomycetaceae</taxon>
        <taxon>Helicocarpus</taxon>
    </lineage>
</organism>
<dbReference type="EMBL" id="PDNB01000275">
    <property type="protein sequence ID" value="PGG96577.1"/>
    <property type="molecule type" value="Genomic_DNA"/>
</dbReference>
<dbReference type="GO" id="GO:0019509">
    <property type="term" value="P:L-methionine salvage from methylthioadenosine"/>
    <property type="evidence" value="ECO:0007669"/>
    <property type="project" value="TreeGrafter"/>
</dbReference>
<evidence type="ECO:0000256" key="2">
    <source>
        <dbReference type="RuleBase" id="RU003814"/>
    </source>
</evidence>
<comment type="similarity">
    <text evidence="1 2">Belongs to the eIF-2B alpha/beta/delta subunits family.</text>
</comment>
<dbReference type="InterPro" id="IPR000649">
    <property type="entry name" value="IF-2B-related"/>
</dbReference>
<dbReference type="STRING" id="1447875.A0A2B7WJ97"/>
<evidence type="ECO:0000313" key="5">
    <source>
        <dbReference type="Proteomes" id="UP000223968"/>
    </source>
</evidence>
<protein>
    <submittedName>
        <fullName evidence="4">Uncharacterized protein</fullName>
    </submittedName>
</protein>
<evidence type="ECO:0000256" key="3">
    <source>
        <dbReference type="SAM" id="MobiDB-lite"/>
    </source>
</evidence>
<proteinExistence type="inferred from homology"/>
<dbReference type="InterPro" id="IPR037171">
    <property type="entry name" value="NagB/RpiA_transferase-like"/>
</dbReference>
<evidence type="ECO:0000256" key="1">
    <source>
        <dbReference type="ARBA" id="ARBA00007251"/>
    </source>
</evidence>
<reference evidence="4 5" key="1">
    <citation type="submission" date="2017-10" db="EMBL/GenBank/DDBJ databases">
        <title>Comparative genomics in systemic dimorphic fungi from Ajellomycetaceae.</title>
        <authorList>
            <person name="Munoz J.F."/>
            <person name="Mcewen J.G."/>
            <person name="Clay O.K."/>
            <person name="Cuomo C.A."/>
        </authorList>
    </citation>
    <scope>NUCLEOTIDE SEQUENCE [LARGE SCALE GENOMIC DNA]</scope>
    <source>
        <strain evidence="4 5">UAMH5409</strain>
    </source>
</reference>
<dbReference type="AlphaFoldDB" id="A0A2B7WJ97"/>
<dbReference type="GO" id="GO:0046523">
    <property type="term" value="F:S-methyl-5-thioribose-1-phosphate isomerase activity"/>
    <property type="evidence" value="ECO:0007669"/>
    <property type="project" value="TreeGrafter"/>
</dbReference>
<evidence type="ECO:0000313" key="4">
    <source>
        <dbReference type="EMBL" id="PGG96577.1"/>
    </source>
</evidence>
<comment type="caution">
    <text evidence="4">The sequence shown here is derived from an EMBL/GenBank/DDBJ whole genome shotgun (WGS) entry which is preliminary data.</text>
</comment>
<dbReference type="Proteomes" id="UP000223968">
    <property type="component" value="Unassembled WGS sequence"/>
</dbReference>
<sequence>MSNTPSLDLPDLTTPPPTSPTYKLEPTAYPQAKEILSNALLDLRTDHISGAKELATKAVGSLVRIAQSIGNTLVEEIRAGERRGGERHGSSLSPVERWWEACRKAGWILATYGRPSMNAAITRAVVRGLERAEGVMRHGDGEGAISNGIERMWNYLREREESDPRRGIAGGLREFLYEKGAIELEGTVRVVRVLTLSNSSTIRGALRGVLEMESTERRGGGGLMIQLRIMESRPLCEGVGLARDLVQSAKAIEARDRLHIEIASDASVGILAEDVDVVLLGADRISDSGDVSNKTGSLSAALCAKAVSDKVSVVVLSDIDKISRPGAMEEHKEEDNDARELEDAWGQQLASSINAEVWRAKVETRNVYFEWVPARYIDRYICETGVLDLNGIKEQSHQALDAERRLFGGFG</sequence>
<feature type="region of interest" description="Disordered" evidence="3">
    <location>
        <begin position="1"/>
        <end position="25"/>
    </location>
</feature>
<feature type="compositionally biased region" description="Low complexity" evidence="3">
    <location>
        <begin position="1"/>
        <end position="12"/>
    </location>
</feature>
<accession>A0A2B7WJ97</accession>